<proteinExistence type="predicted"/>
<evidence type="ECO:0000256" key="1">
    <source>
        <dbReference type="SAM" id="MobiDB-lite"/>
    </source>
</evidence>
<sequence length="200" mass="22779">MHTIPRILLAILALSAGLNNTAFSQVKSVSDSKHLSRLMNNRDGSVTKFTRDADNTELIKTTYVEKPNGERVIRDTTTFRRDKYGNLRSGIVRDGSKRPLFRIVYGYHKDTGRLVAENMYDARVKRTFKDDPTKEEPVRATRYHYTAQGERSAPIVFTSQAGKTSEELMNYLNRNKPGSDVDRDPFRNNPVNPNSRPLGE</sequence>
<evidence type="ECO:0000313" key="3">
    <source>
        <dbReference type="EMBL" id="MFD2276323.1"/>
    </source>
</evidence>
<protein>
    <recommendedName>
        <fullName evidence="5">RHS repeat protein</fullName>
    </recommendedName>
</protein>
<comment type="caution">
    <text evidence="3">The sequence shown here is derived from an EMBL/GenBank/DDBJ whole genome shotgun (WGS) entry which is preliminary data.</text>
</comment>
<evidence type="ECO:0000313" key="4">
    <source>
        <dbReference type="Proteomes" id="UP001597297"/>
    </source>
</evidence>
<evidence type="ECO:0000256" key="2">
    <source>
        <dbReference type="SAM" id="SignalP"/>
    </source>
</evidence>
<organism evidence="3 4">
    <name type="scientific">Rubritalea spongiae</name>
    <dbReference type="NCBI Taxonomy" id="430797"/>
    <lineage>
        <taxon>Bacteria</taxon>
        <taxon>Pseudomonadati</taxon>
        <taxon>Verrucomicrobiota</taxon>
        <taxon>Verrucomicrobiia</taxon>
        <taxon>Verrucomicrobiales</taxon>
        <taxon>Rubritaleaceae</taxon>
        <taxon>Rubritalea</taxon>
    </lineage>
</organism>
<feature type="chain" id="PRO_5046440726" description="RHS repeat protein" evidence="2">
    <location>
        <begin position="25"/>
        <end position="200"/>
    </location>
</feature>
<feature type="compositionally biased region" description="Polar residues" evidence="1">
    <location>
        <begin position="189"/>
        <end position="200"/>
    </location>
</feature>
<keyword evidence="2" id="KW-0732">Signal</keyword>
<feature type="signal peptide" evidence="2">
    <location>
        <begin position="1"/>
        <end position="24"/>
    </location>
</feature>
<feature type="compositionally biased region" description="Basic and acidic residues" evidence="1">
    <location>
        <begin position="177"/>
        <end position="186"/>
    </location>
</feature>
<keyword evidence="4" id="KW-1185">Reference proteome</keyword>
<gene>
    <name evidence="3" type="ORF">ACFSQZ_07575</name>
</gene>
<accession>A0ABW5E1D5</accession>
<dbReference type="RefSeq" id="WP_377094334.1">
    <property type="nucleotide sequence ID" value="NZ_JBHSJM010000001.1"/>
</dbReference>
<reference evidence="4" key="1">
    <citation type="journal article" date="2019" name="Int. J. Syst. Evol. Microbiol.">
        <title>The Global Catalogue of Microorganisms (GCM) 10K type strain sequencing project: providing services to taxonomists for standard genome sequencing and annotation.</title>
        <authorList>
            <consortium name="The Broad Institute Genomics Platform"/>
            <consortium name="The Broad Institute Genome Sequencing Center for Infectious Disease"/>
            <person name="Wu L."/>
            <person name="Ma J."/>
        </authorList>
    </citation>
    <scope>NUCLEOTIDE SEQUENCE [LARGE SCALE GENOMIC DNA]</scope>
    <source>
        <strain evidence="4">JCM 16545</strain>
    </source>
</reference>
<evidence type="ECO:0008006" key="5">
    <source>
        <dbReference type="Google" id="ProtNLM"/>
    </source>
</evidence>
<name>A0ABW5E1D5_9BACT</name>
<feature type="region of interest" description="Disordered" evidence="1">
    <location>
        <begin position="172"/>
        <end position="200"/>
    </location>
</feature>
<dbReference type="Proteomes" id="UP001597297">
    <property type="component" value="Unassembled WGS sequence"/>
</dbReference>
<dbReference type="EMBL" id="JBHUJC010000020">
    <property type="protein sequence ID" value="MFD2276323.1"/>
    <property type="molecule type" value="Genomic_DNA"/>
</dbReference>